<dbReference type="GO" id="GO:0005829">
    <property type="term" value="C:cytosol"/>
    <property type="evidence" value="ECO:0007669"/>
    <property type="project" value="TreeGrafter"/>
</dbReference>
<evidence type="ECO:0000256" key="2">
    <source>
        <dbReference type="ARBA" id="ARBA00004496"/>
    </source>
</evidence>
<dbReference type="GO" id="GO:0002098">
    <property type="term" value="P:tRNA wobble uridine modification"/>
    <property type="evidence" value="ECO:0007669"/>
    <property type="project" value="InterPro"/>
</dbReference>
<dbReference type="Pfam" id="PF10483">
    <property type="entry name" value="Elong_Iki1"/>
    <property type="match status" value="1"/>
</dbReference>
<name>A0A6A7BKE7_9PLEO</name>
<gene>
    <name evidence="9" type="ORF">T440DRAFT_514274</name>
</gene>
<keyword evidence="10" id="KW-1185">Reference proteome</keyword>
<evidence type="ECO:0000256" key="4">
    <source>
        <dbReference type="ARBA" id="ARBA00009567"/>
    </source>
</evidence>
<evidence type="ECO:0000256" key="7">
    <source>
        <dbReference type="ARBA" id="ARBA00022694"/>
    </source>
</evidence>
<sequence length="424" mass="47287">MMISASHPAFANVNWDKVGQLQDVVRHGIRGDINYGDKPDWLPQLEDLRLQNAIAFVDLKKPYASSNFVTGGIRKRRAEARPPRKNMNRPLSLVQYQRHSIHLMSRLLNVRTNTSPFTLVLDDLNQRAAQLTEDLMRRALSRNVNVVVVAFESARFHPAIHHIPAYANLTADQILSELKLAMKKGRENLVIVDSLYELLNDKGVDMGALFNLVAHQFASTLIGVYHQDMIASQDANNAYAPQPLKLFEYMATTIITCKSFAHVLAAKAARERSLAEPTHGLLQGAEGIVEALDANDNRGIVLEAEFRRKSGRSESETFFLRTARPNDFNAPTHGLAVGIIKAEYVTLLDMVPSYNSQEVLGNVNAAADEIESTFNLALTEKQKLAREGVVLPYFDAQKGEGGEGGRILYDMGEEDDFDEEEDEI</sequence>
<dbReference type="UniPathway" id="UPA00988"/>
<accession>A0A6A7BKE7</accession>
<dbReference type="CDD" id="cd19496">
    <property type="entry name" value="Elp5"/>
    <property type="match status" value="1"/>
</dbReference>
<dbReference type="GO" id="GO:0000049">
    <property type="term" value="F:tRNA binding"/>
    <property type="evidence" value="ECO:0007669"/>
    <property type="project" value="TreeGrafter"/>
</dbReference>
<evidence type="ECO:0000313" key="9">
    <source>
        <dbReference type="EMBL" id="KAF2855247.1"/>
    </source>
</evidence>
<dbReference type="OrthoDB" id="166907at2759"/>
<evidence type="ECO:0000256" key="8">
    <source>
        <dbReference type="ARBA" id="ARBA00023242"/>
    </source>
</evidence>
<keyword evidence="7" id="KW-0819">tRNA processing</keyword>
<dbReference type="Gene3D" id="3.40.50.300">
    <property type="entry name" value="P-loop containing nucleotide triphosphate hydrolases"/>
    <property type="match status" value="1"/>
</dbReference>
<dbReference type="PANTHER" id="PTHR15641">
    <property type="entry name" value="ELONGATOR COMPLEX PROTEIN 5"/>
    <property type="match status" value="1"/>
</dbReference>
<dbReference type="InterPro" id="IPR027417">
    <property type="entry name" value="P-loop_NTPase"/>
</dbReference>
<comment type="subcellular location">
    <subcellularLocation>
        <location evidence="2">Cytoplasm</location>
    </subcellularLocation>
    <subcellularLocation>
        <location evidence="1">Nucleus</location>
    </subcellularLocation>
</comment>
<reference evidence="9" key="1">
    <citation type="submission" date="2020-01" db="EMBL/GenBank/DDBJ databases">
        <authorList>
            <consortium name="DOE Joint Genome Institute"/>
            <person name="Haridas S."/>
            <person name="Albert R."/>
            <person name="Binder M."/>
            <person name="Bloem J."/>
            <person name="Labutti K."/>
            <person name="Salamov A."/>
            <person name="Andreopoulos B."/>
            <person name="Baker S.E."/>
            <person name="Barry K."/>
            <person name="Bills G."/>
            <person name="Bluhm B.H."/>
            <person name="Cannon C."/>
            <person name="Castanera R."/>
            <person name="Culley D.E."/>
            <person name="Daum C."/>
            <person name="Ezra D."/>
            <person name="Gonzalez J.B."/>
            <person name="Henrissat B."/>
            <person name="Kuo A."/>
            <person name="Liang C."/>
            <person name="Lipzen A."/>
            <person name="Lutzoni F."/>
            <person name="Magnuson J."/>
            <person name="Mondo S."/>
            <person name="Nolan M."/>
            <person name="Ohm R."/>
            <person name="Pangilinan J."/>
            <person name="Park H.-J."/>
            <person name="Ramirez L."/>
            <person name="Alfaro M."/>
            <person name="Sun H."/>
            <person name="Tritt A."/>
            <person name="Yoshinaga Y."/>
            <person name="Zwiers L.-H."/>
            <person name="Turgeon B.G."/>
            <person name="Goodwin S.B."/>
            <person name="Spatafora J.W."/>
            <person name="Crous P.W."/>
            <person name="Grigoriev I.V."/>
        </authorList>
    </citation>
    <scope>NUCLEOTIDE SEQUENCE</scope>
    <source>
        <strain evidence="9">IPT5</strain>
    </source>
</reference>
<evidence type="ECO:0000256" key="6">
    <source>
        <dbReference type="ARBA" id="ARBA00022490"/>
    </source>
</evidence>
<dbReference type="AlphaFoldDB" id="A0A6A7BKE7"/>
<keyword evidence="6" id="KW-0963">Cytoplasm</keyword>
<evidence type="ECO:0000256" key="3">
    <source>
        <dbReference type="ARBA" id="ARBA00005043"/>
    </source>
</evidence>
<keyword evidence="8" id="KW-0539">Nucleus</keyword>
<evidence type="ECO:0000313" key="10">
    <source>
        <dbReference type="Proteomes" id="UP000799423"/>
    </source>
</evidence>
<dbReference type="GO" id="GO:0033588">
    <property type="term" value="C:elongator holoenzyme complex"/>
    <property type="evidence" value="ECO:0007669"/>
    <property type="project" value="InterPro"/>
</dbReference>
<evidence type="ECO:0000256" key="1">
    <source>
        <dbReference type="ARBA" id="ARBA00004123"/>
    </source>
</evidence>
<dbReference type="EMBL" id="MU006291">
    <property type="protein sequence ID" value="KAF2855247.1"/>
    <property type="molecule type" value="Genomic_DNA"/>
</dbReference>
<dbReference type="PANTHER" id="PTHR15641:SF1">
    <property type="entry name" value="ELONGATOR COMPLEX PROTEIN 5"/>
    <property type="match status" value="1"/>
</dbReference>
<comment type="pathway">
    <text evidence="3">tRNA modification; 5-methoxycarbonylmethyl-2-thiouridine-tRNA biosynthesis.</text>
</comment>
<dbReference type="GO" id="GO:0005634">
    <property type="term" value="C:nucleus"/>
    <property type="evidence" value="ECO:0007669"/>
    <property type="project" value="UniProtKB-SubCell"/>
</dbReference>
<organism evidence="9 10">
    <name type="scientific">Plenodomus tracheiphilus IPT5</name>
    <dbReference type="NCBI Taxonomy" id="1408161"/>
    <lineage>
        <taxon>Eukaryota</taxon>
        <taxon>Fungi</taxon>
        <taxon>Dikarya</taxon>
        <taxon>Ascomycota</taxon>
        <taxon>Pezizomycotina</taxon>
        <taxon>Dothideomycetes</taxon>
        <taxon>Pleosporomycetidae</taxon>
        <taxon>Pleosporales</taxon>
        <taxon>Pleosporineae</taxon>
        <taxon>Leptosphaeriaceae</taxon>
        <taxon>Plenodomus</taxon>
    </lineage>
</organism>
<dbReference type="InterPro" id="IPR019519">
    <property type="entry name" value="Elp5"/>
</dbReference>
<dbReference type="Proteomes" id="UP000799423">
    <property type="component" value="Unassembled WGS sequence"/>
</dbReference>
<protein>
    <recommendedName>
        <fullName evidence="5">Elongator complex protein 5</fullName>
    </recommendedName>
</protein>
<proteinExistence type="inferred from homology"/>
<evidence type="ECO:0000256" key="5">
    <source>
        <dbReference type="ARBA" id="ARBA00020264"/>
    </source>
</evidence>
<comment type="similarity">
    <text evidence="4">Belongs to the ELP5 family.</text>
</comment>